<evidence type="ECO:0000256" key="4">
    <source>
        <dbReference type="ARBA" id="ARBA00022679"/>
    </source>
</evidence>
<organism evidence="11 12">
    <name type="scientific">Agromyces fucosus</name>
    <dbReference type="NCBI Taxonomy" id="41985"/>
    <lineage>
        <taxon>Bacteria</taxon>
        <taxon>Bacillati</taxon>
        <taxon>Actinomycetota</taxon>
        <taxon>Actinomycetes</taxon>
        <taxon>Micrococcales</taxon>
        <taxon>Microbacteriaceae</taxon>
        <taxon>Agromyces</taxon>
    </lineage>
</organism>
<sequence>MIATTRPDELLTIPDEILEELRSRLLARGSSLANERSVDGGLEFQVRAIVAETLAVLDGAAEQPEVSVEYHDLSELSSHGRRSAAMEMDPAEPLMAAELLFAIALPVIVARVDVAHRGRELDIAGALHHAIWRRFPPGAIAYVEVLRDRLQQAQYDTRQRISRELHDRIAHGIAAGLQRLEIANSTRPDASVTAAMRILHVALADTQDLALDLRSLVGERPLLDAIDEYAYATGGNGSLPVHAREAGTPRPLTILAKEELFTIVMEATRNARAHSGNATAVSVRLAWSPTEVTITVTDDGDGYDAGATQATSLGLRGIAERASLLGASVEFLTAPGATGLKLALPFVASRGA</sequence>
<keyword evidence="12" id="KW-1185">Reference proteome</keyword>
<dbReference type="GO" id="GO:0000155">
    <property type="term" value="F:phosphorelay sensor kinase activity"/>
    <property type="evidence" value="ECO:0007669"/>
    <property type="project" value="InterPro"/>
</dbReference>
<dbReference type="InterPro" id="IPR036890">
    <property type="entry name" value="HATPase_C_sf"/>
</dbReference>
<evidence type="ECO:0000313" key="12">
    <source>
        <dbReference type="Proteomes" id="UP000292935"/>
    </source>
</evidence>
<dbReference type="AlphaFoldDB" id="A0A4V1QT41"/>
<evidence type="ECO:0000256" key="5">
    <source>
        <dbReference type="ARBA" id="ARBA00022741"/>
    </source>
</evidence>
<dbReference type="Proteomes" id="UP000292935">
    <property type="component" value="Unassembled WGS sequence"/>
</dbReference>
<feature type="domain" description="Signal transduction histidine kinase subgroup 3 dimerisation and phosphoacceptor" evidence="10">
    <location>
        <begin position="158"/>
        <end position="215"/>
    </location>
</feature>
<accession>A0A4V1QT41</accession>
<dbReference type="GO" id="GO:0046983">
    <property type="term" value="F:protein dimerization activity"/>
    <property type="evidence" value="ECO:0007669"/>
    <property type="project" value="InterPro"/>
</dbReference>
<dbReference type="SUPFAM" id="SSF55874">
    <property type="entry name" value="ATPase domain of HSP90 chaperone/DNA topoisomerase II/histidine kinase"/>
    <property type="match status" value="1"/>
</dbReference>
<evidence type="ECO:0000256" key="3">
    <source>
        <dbReference type="ARBA" id="ARBA00022553"/>
    </source>
</evidence>
<dbReference type="OrthoDB" id="144293at2"/>
<reference evidence="11 12" key="1">
    <citation type="submission" date="2019-01" db="EMBL/GenBank/DDBJ databases">
        <authorList>
            <person name="Li J."/>
        </authorList>
    </citation>
    <scope>NUCLEOTIDE SEQUENCE [LARGE SCALE GENOMIC DNA]</scope>
    <source>
        <strain evidence="11 12">CCUG 35506</strain>
    </source>
</reference>
<dbReference type="GO" id="GO:0016020">
    <property type="term" value="C:membrane"/>
    <property type="evidence" value="ECO:0007669"/>
    <property type="project" value="InterPro"/>
</dbReference>
<comment type="caution">
    <text evidence="11">The sequence shown here is derived from an EMBL/GenBank/DDBJ whole genome shotgun (WGS) entry which is preliminary data.</text>
</comment>
<keyword evidence="7" id="KW-0067">ATP-binding</keyword>
<evidence type="ECO:0000256" key="8">
    <source>
        <dbReference type="ARBA" id="ARBA00023012"/>
    </source>
</evidence>
<dbReference type="InterPro" id="IPR003594">
    <property type="entry name" value="HATPase_dom"/>
</dbReference>
<evidence type="ECO:0000256" key="2">
    <source>
        <dbReference type="ARBA" id="ARBA00012438"/>
    </source>
</evidence>
<evidence type="ECO:0000313" key="11">
    <source>
        <dbReference type="EMBL" id="RXZ50573.1"/>
    </source>
</evidence>
<proteinExistence type="predicted"/>
<keyword evidence="8" id="KW-0902">Two-component regulatory system</keyword>
<protein>
    <recommendedName>
        <fullName evidence="2">histidine kinase</fullName>
        <ecNumber evidence="2">2.7.13.3</ecNumber>
    </recommendedName>
</protein>
<comment type="catalytic activity">
    <reaction evidence="1">
        <text>ATP + protein L-histidine = ADP + protein N-phospho-L-histidine.</text>
        <dbReference type="EC" id="2.7.13.3"/>
    </reaction>
</comment>
<keyword evidence="5" id="KW-0547">Nucleotide-binding</keyword>
<feature type="domain" description="Histidine kinase/HSP90-like ATPase" evidence="9">
    <location>
        <begin position="258"/>
        <end position="338"/>
    </location>
</feature>
<dbReference type="Gene3D" id="3.30.565.10">
    <property type="entry name" value="Histidine kinase-like ATPase, C-terminal domain"/>
    <property type="match status" value="1"/>
</dbReference>
<dbReference type="RefSeq" id="WP_129230368.1">
    <property type="nucleotide sequence ID" value="NZ_SDPO01000001.1"/>
</dbReference>
<dbReference type="InterPro" id="IPR050482">
    <property type="entry name" value="Sensor_HK_TwoCompSys"/>
</dbReference>
<gene>
    <name evidence="11" type="ORF">ESP57_01820</name>
</gene>
<keyword evidence="3" id="KW-0597">Phosphoprotein</keyword>
<keyword evidence="6" id="KW-0418">Kinase</keyword>
<dbReference type="PANTHER" id="PTHR24421">
    <property type="entry name" value="NITRATE/NITRITE SENSOR PROTEIN NARX-RELATED"/>
    <property type="match status" value="1"/>
</dbReference>
<evidence type="ECO:0000256" key="1">
    <source>
        <dbReference type="ARBA" id="ARBA00000085"/>
    </source>
</evidence>
<dbReference type="GO" id="GO:0005524">
    <property type="term" value="F:ATP binding"/>
    <property type="evidence" value="ECO:0007669"/>
    <property type="project" value="UniProtKB-KW"/>
</dbReference>
<evidence type="ECO:0000256" key="7">
    <source>
        <dbReference type="ARBA" id="ARBA00022840"/>
    </source>
</evidence>
<evidence type="ECO:0000256" key="6">
    <source>
        <dbReference type="ARBA" id="ARBA00022777"/>
    </source>
</evidence>
<evidence type="ECO:0000259" key="9">
    <source>
        <dbReference type="Pfam" id="PF02518"/>
    </source>
</evidence>
<dbReference type="Pfam" id="PF07730">
    <property type="entry name" value="HisKA_3"/>
    <property type="match status" value="1"/>
</dbReference>
<dbReference type="Pfam" id="PF02518">
    <property type="entry name" value="HATPase_c"/>
    <property type="match status" value="1"/>
</dbReference>
<dbReference type="CDD" id="cd16917">
    <property type="entry name" value="HATPase_UhpB-NarQ-NarX-like"/>
    <property type="match status" value="1"/>
</dbReference>
<dbReference type="PANTHER" id="PTHR24421:SF10">
    <property type="entry name" value="NITRATE_NITRITE SENSOR PROTEIN NARQ"/>
    <property type="match status" value="1"/>
</dbReference>
<keyword evidence="4" id="KW-0808">Transferase</keyword>
<dbReference type="EC" id="2.7.13.3" evidence="2"/>
<name>A0A4V1QT41_9MICO</name>
<evidence type="ECO:0000259" key="10">
    <source>
        <dbReference type="Pfam" id="PF07730"/>
    </source>
</evidence>
<dbReference type="EMBL" id="SDPO01000001">
    <property type="protein sequence ID" value="RXZ50573.1"/>
    <property type="molecule type" value="Genomic_DNA"/>
</dbReference>
<dbReference type="InterPro" id="IPR011712">
    <property type="entry name" value="Sig_transdc_His_kin_sub3_dim/P"/>
</dbReference>